<dbReference type="HOGENOM" id="CLU_057485_1_0_9"/>
<sequence length="308" mass="35110">MNLYKSLRRELRTPRYWFHYKQSVDLGPTIEVVNLIESMNIIKQGVSVSRFGDGEFRILTQHGEAIGFQSHDSYLSVKLEKVLNEPKNNHVVALPGPLSRSLFEMNCDARSFWIGALSDDGKLWKEAMNPDVWNNKKAVNTQVTRPYMDYFKINHFKNIAGTVFHEFKEIWKGKHVLIVEGDKTNFGDGNDLLFGAEKVSKLIVPSKNAFSKYEQILTVTKDIISNCDKKNLVVLLAIGPTATVLSYDLANRGAQILDVGHLDVEYQWYLLNAKKKIALNNKAVNEVNDINYDNITVDNQFEIVGRIE</sequence>
<evidence type="ECO:0000313" key="2">
    <source>
        <dbReference type="EMBL" id="ABJ62522.1"/>
    </source>
</evidence>
<keyword evidence="2" id="KW-0808">Transferase</keyword>
<dbReference type="GeneID" id="29576538"/>
<protein>
    <submittedName>
        <fullName evidence="2">Lipopolysaccharide biosynthesis glycosyltransferase</fullName>
    </submittedName>
</protein>
<evidence type="ECO:0000313" key="3">
    <source>
        <dbReference type="Proteomes" id="UP000000362"/>
    </source>
</evidence>
<dbReference type="RefSeq" id="WP_011680119.1">
    <property type="nucleotide sequence ID" value="NC_008531.1"/>
</dbReference>
<dbReference type="EMBL" id="CP000414">
    <property type="protein sequence ID" value="ABJ62522.1"/>
    <property type="molecule type" value="Genomic_DNA"/>
</dbReference>
<dbReference type="NCBIfam" id="TIGR03728">
    <property type="entry name" value="glyco_access_1"/>
    <property type="match status" value="1"/>
</dbReference>
<reference evidence="2 3" key="1">
    <citation type="journal article" date="2006" name="Proc. Natl. Acad. Sci. U.S.A.">
        <title>Comparative genomics of the lactic acid bacteria.</title>
        <authorList>
            <person name="Makarova K."/>
            <person name="Slesarev A."/>
            <person name="Wolf Y."/>
            <person name="Sorokin A."/>
            <person name="Mirkin B."/>
            <person name="Koonin E."/>
            <person name="Pavlov A."/>
            <person name="Pavlova N."/>
            <person name="Karamychev V."/>
            <person name="Polouchine N."/>
            <person name="Shakhova V."/>
            <person name="Grigoriev I."/>
            <person name="Lou Y."/>
            <person name="Rohksar D."/>
            <person name="Lucas S."/>
            <person name="Huang K."/>
            <person name="Goodstein D.M."/>
            <person name="Hawkins T."/>
            <person name="Plengvidhya V."/>
            <person name="Welker D."/>
            <person name="Hughes J."/>
            <person name="Goh Y."/>
            <person name="Benson A."/>
            <person name="Baldwin K."/>
            <person name="Lee J.H."/>
            <person name="Diaz-Muniz I."/>
            <person name="Dosti B."/>
            <person name="Smeianov V."/>
            <person name="Wechter W."/>
            <person name="Barabote R."/>
            <person name="Lorca G."/>
            <person name="Altermann E."/>
            <person name="Barrangou R."/>
            <person name="Ganesan B."/>
            <person name="Xie Y."/>
            <person name="Rawsthorne H."/>
            <person name="Tamir D."/>
            <person name="Parker C."/>
            <person name="Breidt F."/>
            <person name="Broadbent J."/>
            <person name="Hutkins R."/>
            <person name="O'Sullivan D."/>
            <person name="Steele J."/>
            <person name="Unlu G."/>
            <person name="Saier M."/>
            <person name="Klaenhammer T."/>
            <person name="Richardson P."/>
            <person name="Kozyavkin S."/>
            <person name="Weimer B."/>
            <person name="Mills D."/>
        </authorList>
    </citation>
    <scope>NUCLEOTIDE SEQUENCE [LARGE SCALE GENOMIC DNA]</scope>
    <source>
        <strain evidence="3">ATCC 8293 / DSM 20343 / BCRC 11652 / CCM 1803 / JCM 6124 / NCDO 523 / NBRC 100496 / NCIMB 8023 / NCTC 12954 / NRRL B-1118 / 37Y</strain>
    </source>
</reference>
<dbReference type="InterPro" id="IPR014869">
    <property type="entry name" value="GT-D"/>
</dbReference>
<dbReference type="KEGG" id="lme:LEUM_1429"/>
<feature type="domain" description="Glycosyltransferase GT-D fold" evidence="1">
    <location>
        <begin position="48"/>
        <end position="286"/>
    </location>
</feature>
<dbReference type="GO" id="GO:0016740">
    <property type="term" value="F:transferase activity"/>
    <property type="evidence" value="ECO:0007669"/>
    <property type="project" value="UniProtKB-KW"/>
</dbReference>
<dbReference type="Pfam" id="PF08759">
    <property type="entry name" value="GT-D"/>
    <property type="match status" value="1"/>
</dbReference>
<dbReference type="Proteomes" id="UP000000362">
    <property type="component" value="Chromosome"/>
</dbReference>
<gene>
    <name evidence="2" type="ordered locus">LEUM_1429</name>
</gene>
<dbReference type="EnsemblBacteria" id="ABJ62522">
    <property type="protein sequence ID" value="ABJ62522"/>
    <property type="gene ID" value="LEUM_1429"/>
</dbReference>
<dbReference type="eggNOG" id="COG1442">
    <property type="taxonomic scope" value="Bacteria"/>
</dbReference>
<evidence type="ECO:0000259" key="1">
    <source>
        <dbReference type="Pfam" id="PF08759"/>
    </source>
</evidence>
<proteinExistence type="predicted"/>
<keyword evidence="3" id="KW-1185">Reference proteome</keyword>
<dbReference type="AlphaFoldDB" id="Q03WA0"/>
<accession>Q03WA0</accession>
<organism evidence="2 3">
    <name type="scientific">Leuconostoc mesenteroides subsp. mesenteroides (strain ATCC 8293 / DSM 20343 / BCRC 11652 / CCM 1803 / JCM 6124 / NCDO 523 / NBRC 100496 / NCIMB 8023 / NCTC 12954 / NRRL B-1118 / 37Y)</name>
    <dbReference type="NCBI Taxonomy" id="203120"/>
    <lineage>
        <taxon>Bacteria</taxon>
        <taxon>Bacillati</taxon>
        <taxon>Bacillota</taxon>
        <taxon>Bacilli</taxon>
        <taxon>Lactobacillales</taxon>
        <taxon>Lactobacillaceae</taxon>
        <taxon>Leuconostoc</taxon>
    </lineage>
</organism>
<name>Q03WA0_LEUMM</name>